<name>A0ABV8WKC9_9MICC</name>
<organism evidence="2 3">
    <name type="scientific">Arthrobacter sedimenti</name>
    <dbReference type="NCBI Taxonomy" id="2694931"/>
    <lineage>
        <taxon>Bacteria</taxon>
        <taxon>Bacillati</taxon>
        <taxon>Actinomycetota</taxon>
        <taxon>Actinomycetes</taxon>
        <taxon>Micrococcales</taxon>
        <taxon>Micrococcaceae</taxon>
        <taxon>Arthrobacter</taxon>
    </lineage>
</organism>
<feature type="transmembrane region" description="Helical" evidence="1">
    <location>
        <begin position="256"/>
        <end position="277"/>
    </location>
</feature>
<keyword evidence="1" id="KW-0472">Membrane</keyword>
<feature type="transmembrane region" description="Helical" evidence="1">
    <location>
        <begin position="161"/>
        <end position="184"/>
    </location>
</feature>
<evidence type="ECO:0000313" key="3">
    <source>
        <dbReference type="Proteomes" id="UP001595778"/>
    </source>
</evidence>
<dbReference type="EMBL" id="JBHSDQ010000003">
    <property type="protein sequence ID" value="MFC4396070.1"/>
    <property type="molecule type" value="Genomic_DNA"/>
</dbReference>
<feature type="transmembrane region" description="Helical" evidence="1">
    <location>
        <begin position="79"/>
        <end position="97"/>
    </location>
</feature>
<accession>A0ABV8WKC9</accession>
<feature type="transmembrane region" description="Helical" evidence="1">
    <location>
        <begin position="196"/>
        <end position="215"/>
    </location>
</feature>
<feature type="transmembrane region" description="Helical" evidence="1">
    <location>
        <begin position="356"/>
        <end position="373"/>
    </location>
</feature>
<keyword evidence="1" id="KW-1133">Transmembrane helix</keyword>
<evidence type="ECO:0008006" key="4">
    <source>
        <dbReference type="Google" id="ProtNLM"/>
    </source>
</evidence>
<dbReference type="RefSeq" id="WP_376977001.1">
    <property type="nucleotide sequence ID" value="NZ_JBHSDQ010000003.1"/>
</dbReference>
<dbReference type="Proteomes" id="UP001595778">
    <property type="component" value="Unassembled WGS sequence"/>
</dbReference>
<sequence>MTKALSYLGALVLVSLLSWWRLPAHAQGVLWAEDGAVFLSDAMAPDDRWTPFKPYAGYLHFIPRIAAEIVVRGFAVPDYAYAMNFLACAALACIALMTFHCSSSLTTSVWIRGAWAAIPIFVNVGAIETLGNFANLHWYLLWLAPWLLIKPARTRAEALLLFGAAFATASTEIISVLFTPLFLYRWRNRSLWPAKAGLALGLCAQLYTTVTYPRAPYTQYQLDPASLIYGWPLNTVGPLVYGYARALTQQIVNFGAAPVILAFLIIAVATAAVFIYGRRQHRRLAIMFLSASILVWIACAAANPAPFLDYARFTDADWIEQFAFTRYSVAATMFVLAIVPVLSSALVRWAHWTQPAILVGFGLLLTSMYFPPFTTRDSGPSWAEQVATGAEKCSSGEAAAFTAAVAPHYFTGSVEIPCPALEK</sequence>
<evidence type="ECO:0000313" key="2">
    <source>
        <dbReference type="EMBL" id="MFC4396070.1"/>
    </source>
</evidence>
<feature type="transmembrane region" description="Helical" evidence="1">
    <location>
        <begin position="284"/>
        <end position="307"/>
    </location>
</feature>
<feature type="transmembrane region" description="Helical" evidence="1">
    <location>
        <begin position="109"/>
        <end position="127"/>
    </location>
</feature>
<reference evidence="3" key="1">
    <citation type="journal article" date="2019" name="Int. J. Syst. Evol. Microbiol.">
        <title>The Global Catalogue of Microorganisms (GCM) 10K type strain sequencing project: providing services to taxonomists for standard genome sequencing and annotation.</title>
        <authorList>
            <consortium name="The Broad Institute Genomics Platform"/>
            <consortium name="The Broad Institute Genome Sequencing Center for Infectious Disease"/>
            <person name="Wu L."/>
            <person name="Ma J."/>
        </authorList>
    </citation>
    <scope>NUCLEOTIDE SEQUENCE [LARGE SCALE GENOMIC DNA]</scope>
    <source>
        <strain evidence="3">PJ61</strain>
    </source>
</reference>
<protein>
    <recommendedName>
        <fullName evidence="4">DUF2029 domain-containing protein</fullName>
    </recommendedName>
</protein>
<proteinExistence type="predicted"/>
<gene>
    <name evidence="2" type="ORF">ACFO0G_08210</name>
</gene>
<evidence type="ECO:0000256" key="1">
    <source>
        <dbReference type="SAM" id="Phobius"/>
    </source>
</evidence>
<keyword evidence="1" id="KW-0812">Transmembrane</keyword>
<keyword evidence="3" id="KW-1185">Reference proteome</keyword>
<comment type="caution">
    <text evidence="2">The sequence shown here is derived from an EMBL/GenBank/DDBJ whole genome shotgun (WGS) entry which is preliminary data.</text>
</comment>
<feature type="transmembrane region" description="Helical" evidence="1">
    <location>
        <begin position="327"/>
        <end position="349"/>
    </location>
</feature>